<accession>A0A0F9L6T2</accession>
<organism evidence="1">
    <name type="scientific">marine sediment metagenome</name>
    <dbReference type="NCBI Taxonomy" id="412755"/>
    <lineage>
        <taxon>unclassified sequences</taxon>
        <taxon>metagenomes</taxon>
        <taxon>ecological metagenomes</taxon>
    </lineage>
</organism>
<comment type="caution">
    <text evidence="1">The sequence shown here is derived from an EMBL/GenBank/DDBJ whole genome shotgun (WGS) entry which is preliminary data.</text>
</comment>
<gene>
    <name evidence="1" type="ORF">LCGC14_1251010</name>
</gene>
<dbReference type="EMBL" id="LAZR01006855">
    <property type="protein sequence ID" value="KKM89213.1"/>
    <property type="molecule type" value="Genomic_DNA"/>
</dbReference>
<sequence>MTKIKKVSDTELEITKDTEKYTLTKEHIEKRLARFKTIVKEYESMLARFEEG</sequence>
<name>A0A0F9L6T2_9ZZZZ</name>
<evidence type="ECO:0000313" key="1">
    <source>
        <dbReference type="EMBL" id="KKM89213.1"/>
    </source>
</evidence>
<dbReference type="AlphaFoldDB" id="A0A0F9L6T2"/>
<protein>
    <submittedName>
        <fullName evidence="1">Uncharacterized protein</fullName>
    </submittedName>
</protein>
<reference evidence="1" key="1">
    <citation type="journal article" date="2015" name="Nature">
        <title>Complex archaea that bridge the gap between prokaryotes and eukaryotes.</title>
        <authorList>
            <person name="Spang A."/>
            <person name="Saw J.H."/>
            <person name="Jorgensen S.L."/>
            <person name="Zaremba-Niedzwiedzka K."/>
            <person name="Martijn J."/>
            <person name="Lind A.E."/>
            <person name="van Eijk R."/>
            <person name="Schleper C."/>
            <person name="Guy L."/>
            <person name="Ettema T.J."/>
        </authorList>
    </citation>
    <scope>NUCLEOTIDE SEQUENCE</scope>
</reference>
<proteinExistence type="predicted"/>